<dbReference type="PANTHER" id="PTHR31414:SF13">
    <property type="entry name" value="TRANSMEMBRANE PROTEIN"/>
    <property type="match status" value="1"/>
</dbReference>
<proteinExistence type="predicted"/>
<feature type="transmembrane region" description="Helical" evidence="1">
    <location>
        <begin position="127"/>
        <end position="151"/>
    </location>
</feature>
<reference evidence="2" key="1">
    <citation type="submission" date="2023-10" db="EMBL/GenBank/DDBJ databases">
        <authorList>
            <person name="Domelevo Entfellner J.-B."/>
        </authorList>
    </citation>
    <scope>NUCLEOTIDE SEQUENCE</scope>
</reference>
<evidence type="ECO:0000313" key="2">
    <source>
        <dbReference type="EMBL" id="CAJ1973686.1"/>
    </source>
</evidence>
<dbReference type="PANTHER" id="PTHR31414">
    <property type="entry name" value="TRANSMEMBRANE PROTEIN DDB_G0292058"/>
    <property type="match status" value="1"/>
</dbReference>
<dbReference type="EMBL" id="OY731406">
    <property type="protein sequence ID" value="CAJ1973686.1"/>
    <property type="molecule type" value="Genomic_DNA"/>
</dbReference>
<organism evidence="2 3">
    <name type="scientific">Sphenostylis stenocarpa</name>
    <dbReference type="NCBI Taxonomy" id="92480"/>
    <lineage>
        <taxon>Eukaryota</taxon>
        <taxon>Viridiplantae</taxon>
        <taxon>Streptophyta</taxon>
        <taxon>Embryophyta</taxon>
        <taxon>Tracheophyta</taxon>
        <taxon>Spermatophyta</taxon>
        <taxon>Magnoliopsida</taxon>
        <taxon>eudicotyledons</taxon>
        <taxon>Gunneridae</taxon>
        <taxon>Pentapetalae</taxon>
        <taxon>rosids</taxon>
        <taxon>fabids</taxon>
        <taxon>Fabales</taxon>
        <taxon>Fabaceae</taxon>
        <taxon>Papilionoideae</taxon>
        <taxon>50 kb inversion clade</taxon>
        <taxon>NPAAA clade</taxon>
        <taxon>indigoferoid/millettioid clade</taxon>
        <taxon>Phaseoleae</taxon>
        <taxon>Sphenostylis</taxon>
    </lineage>
</organism>
<gene>
    <name evidence="2" type="ORF">AYBTSS11_LOCUS25750</name>
</gene>
<protein>
    <submittedName>
        <fullName evidence="2">Uncharacterized protein</fullName>
    </submittedName>
</protein>
<accession>A0AA86VQ47</accession>
<dbReference type="InterPro" id="IPR040283">
    <property type="entry name" value="DDB_G0292058-like"/>
</dbReference>
<dbReference type="GO" id="GO:0005886">
    <property type="term" value="C:plasma membrane"/>
    <property type="evidence" value="ECO:0007669"/>
    <property type="project" value="TreeGrafter"/>
</dbReference>
<keyword evidence="1" id="KW-0472">Membrane</keyword>
<dbReference type="Gramene" id="rna-AYBTSS11_LOCUS25750">
    <property type="protein sequence ID" value="CAJ1973686.1"/>
    <property type="gene ID" value="gene-AYBTSS11_LOCUS25750"/>
</dbReference>
<sequence length="302" mass="34027">MSNIILYSNTLKCEYILMKLKHEKEGKRQRLKLKHGVRWWSTLGLKSKVTYKELYGASGPENEGKDVVGFSRLYVYDAAPFENSPIPLAAERTRRKDPLNSFNKYIYGWNIGDNHYWASVAYTAVPVFSIAAVWFLGFGLCLLTIGVCYFCRKREPYGYSPTCYALSLILLILFSFTAMYTSLSSYVLIDSGFVRSVLQIVLFYDNRIGCAVLYIGQGSFHHSMSSTLQYVVHQADSTVDKLKNVSDYLAQAKQVGIDRIFLPTNVQTDIDGAETDINNSAGTLADKTKENVDNIQDLLDSA</sequence>
<evidence type="ECO:0000313" key="3">
    <source>
        <dbReference type="Proteomes" id="UP001189624"/>
    </source>
</evidence>
<dbReference type="Proteomes" id="UP001189624">
    <property type="component" value="Chromosome 9"/>
</dbReference>
<keyword evidence="1" id="KW-1133">Transmembrane helix</keyword>
<dbReference type="AlphaFoldDB" id="A0AA86VQ47"/>
<keyword evidence="1" id="KW-0812">Transmembrane</keyword>
<dbReference type="GO" id="GO:0009506">
    <property type="term" value="C:plasmodesma"/>
    <property type="evidence" value="ECO:0007669"/>
    <property type="project" value="TreeGrafter"/>
</dbReference>
<keyword evidence="3" id="KW-1185">Reference proteome</keyword>
<evidence type="ECO:0000256" key="1">
    <source>
        <dbReference type="SAM" id="Phobius"/>
    </source>
</evidence>
<feature type="transmembrane region" description="Helical" evidence="1">
    <location>
        <begin position="163"/>
        <end position="189"/>
    </location>
</feature>
<name>A0AA86VQ47_9FABA</name>